<dbReference type="Proteomes" id="UP000265566">
    <property type="component" value="Chromosome 7"/>
</dbReference>
<dbReference type="PANTHER" id="PTHR43876:SF7">
    <property type="entry name" value="UBIQUINONE BIOSYNTHESIS MONOOXYGENASE COQ6, MITOCHONDRIAL"/>
    <property type="match status" value="1"/>
</dbReference>
<dbReference type="InterPro" id="IPR051205">
    <property type="entry name" value="UbiH/COQ6_monooxygenase"/>
</dbReference>
<dbReference type="PANTHER" id="PTHR43876">
    <property type="entry name" value="UBIQUINONE BIOSYNTHESIS MONOOXYGENASE COQ6, MITOCHONDRIAL"/>
    <property type="match status" value="1"/>
</dbReference>
<dbReference type="InterPro" id="IPR036188">
    <property type="entry name" value="FAD/NAD-bd_sf"/>
</dbReference>
<name>A0A396H1X1_MEDTR</name>
<proteinExistence type="predicted"/>
<organism evidence="1">
    <name type="scientific">Medicago truncatula</name>
    <name type="common">Barrel medic</name>
    <name type="synonym">Medicago tribuloides</name>
    <dbReference type="NCBI Taxonomy" id="3880"/>
    <lineage>
        <taxon>Eukaryota</taxon>
        <taxon>Viridiplantae</taxon>
        <taxon>Streptophyta</taxon>
        <taxon>Embryophyta</taxon>
        <taxon>Tracheophyta</taxon>
        <taxon>Spermatophyta</taxon>
        <taxon>Magnoliopsida</taxon>
        <taxon>eudicotyledons</taxon>
        <taxon>Gunneridae</taxon>
        <taxon>Pentapetalae</taxon>
        <taxon>rosids</taxon>
        <taxon>fabids</taxon>
        <taxon>Fabales</taxon>
        <taxon>Fabaceae</taxon>
        <taxon>Papilionoideae</taxon>
        <taxon>50 kb inversion clade</taxon>
        <taxon>NPAAA clade</taxon>
        <taxon>Hologalegina</taxon>
        <taxon>IRL clade</taxon>
        <taxon>Trifolieae</taxon>
        <taxon>Medicago</taxon>
    </lineage>
</organism>
<dbReference type="Gene3D" id="3.50.50.60">
    <property type="entry name" value="FAD/NAD(P)-binding domain"/>
    <property type="match status" value="1"/>
</dbReference>
<dbReference type="AlphaFoldDB" id="A0A396H1X1"/>
<evidence type="ECO:0000313" key="1">
    <source>
        <dbReference type="EMBL" id="RHN45704.1"/>
    </source>
</evidence>
<gene>
    <name evidence="1" type="ORF">MtrunA17_Chr7g0234211</name>
</gene>
<sequence>MQGTKPIGGFWTVNLLKKYEQERKPANVTMMAILDGFQKAYSIDFGPFNFLRGAAFSGANFVSPLKRSIISYASGERKLPIFF</sequence>
<dbReference type="Gramene" id="rna40087">
    <property type="protein sequence ID" value="RHN45704.1"/>
    <property type="gene ID" value="gene40087"/>
</dbReference>
<dbReference type="SUPFAM" id="SSF51905">
    <property type="entry name" value="FAD/NAD(P)-binding domain"/>
    <property type="match status" value="1"/>
</dbReference>
<dbReference type="EMBL" id="PSQE01000007">
    <property type="protein sequence ID" value="RHN45704.1"/>
    <property type="molecule type" value="Genomic_DNA"/>
</dbReference>
<reference evidence="1" key="1">
    <citation type="journal article" date="2018" name="Nat. Plants">
        <title>Whole-genome landscape of Medicago truncatula symbiotic genes.</title>
        <authorList>
            <person name="Pecrix Y."/>
            <person name="Gamas P."/>
            <person name="Carrere S."/>
        </authorList>
    </citation>
    <scope>NUCLEOTIDE SEQUENCE</scope>
    <source>
        <tissue evidence="1">Leaves</tissue>
    </source>
</reference>
<comment type="caution">
    <text evidence="1">The sequence shown here is derived from an EMBL/GenBank/DDBJ whole genome shotgun (WGS) entry which is preliminary data.</text>
</comment>
<accession>A0A396H1X1</accession>
<protein>
    <submittedName>
        <fullName evidence="1">Putative FAD/NAD(P)-binding domain-containing protein</fullName>
    </submittedName>
</protein>